<reference evidence="1 2" key="1">
    <citation type="journal article" date="2018" name="J. Microbiol.">
        <title>Bacillus spongiae sp. nov., isolated from sponge of Jeju Island.</title>
        <authorList>
            <person name="Lee G.E."/>
            <person name="Im W.T."/>
            <person name="Park J.S."/>
        </authorList>
    </citation>
    <scope>NUCLEOTIDE SEQUENCE [LARGE SCALE GENOMIC DNA]</scope>
    <source>
        <strain evidence="1 2">135PIL107-10</strain>
    </source>
</reference>
<sequence length="96" mass="10879">MMKIEKLTTNDSIKQVEGSIVSDMNGEKVMLSISNGKYYNLGDVGGRIWELIDNPLPISTLVTKLMAEYEISKQECEEQVLSFLELLRQEQLVIVV</sequence>
<evidence type="ECO:0000313" key="2">
    <source>
        <dbReference type="Proteomes" id="UP001312865"/>
    </source>
</evidence>
<accession>A0ABU8HED2</accession>
<evidence type="ECO:0000313" key="1">
    <source>
        <dbReference type="EMBL" id="MEI5907728.1"/>
    </source>
</evidence>
<dbReference type="EMBL" id="JBBAXC010000009">
    <property type="protein sequence ID" value="MEI5907728.1"/>
    <property type="molecule type" value="Genomic_DNA"/>
</dbReference>
<dbReference type="Pfam" id="PF05402">
    <property type="entry name" value="PqqD"/>
    <property type="match status" value="1"/>
</dbReference>
<organism evidence="1 2">
    <name type="scientific">Bacillus spongiae</name>
    <dbReference type="NCBI Taxonomy" id="2683610"/>
    <lineage>
        <taxon>Bacteria</taxon>
        <taxon>Bacillati</taxon>
        <taxon>Bacillota</taxon>
        <taxon>Bacilli</taxon>
        <taxon>Bacillales</taxon>
        <taxon>Bacillaceae</taxon>
        <taxon>Bacillus</taxon>
    </lineage>
</organism>
<keyword evidence="2" id="KW-1185">Reference proteome</keyword>
<dbReference type="NCBIfam" id="NF033536">
    <property type="entry name" value="lasso_PqqD_Bac"/>
    <property type="match status" value="1"/>
</dbReference>
<dbReference type="Proteomes" id="UP001312865">
    <property type="component" value="Unassembled WGS sequence"/>
</dbReference>
<name>A0ABU8HED2_9BACI</name>
<proteinExistence type="predicted"/>
<dbReference type="InterPro" id="IPR041881">
    <property type="entry name" value="PqqD_sf"/>
</dbReference>
<dbReference type="Gene3D" id="1.10.10.1150">
    <property type="entry name" value="Coenzyme PQQ synthesis protein D (PqqD)"/>
    <property type="match status" value="1"/>
</dbReference>
<protein>
    <submittedName>
        <fullName evidence="1">Lasso peptide biosynthesis PqqD family chaperone</fullName>
    </submittedName>
</protein>
<comment type="caution">
    <text evidence="1">The sequence shown here is derived from an EMBL/GenBank/DDBJ whole genome shotgun (WGS) entry which is preliminary data.</text>
</comment>
<gene>
    <name evidence="1" type="ORF">WAK64_11755</name>
</gene>
<dbReference type="RefSeq" id="WP_336587173.1">
    <property type="nucleotide sequence ID" value="NZ_JBBAXC010000009.1"/>
</dbReference>
<dbReference type="InterPro" id="IPR008792">
    <property type="entry name" value="PQQD"/>
</dbReference>